<feature type="compositionally biased region" description="Low complexity" evidence="1">
    <location>
        <begin position="178"/>
        <end position="188"/>
    </location>
</feature>
<evidence type="ECO:0000256" key="1">
    <source>
        <dbReference type="SAM" id="MobiDB-lite"/>
    </source>
</evidence>
<feature type="non-terminal residue" evidence="2">
    <location>
        <position position="1"/>
    </location>
</feature>
<proteinExistence type="predicted"/>
<sequence length="350" mass="35860">DRAAAYRARARGTGGGHPHLRGDRRARREPNGGPALRAGHLPGHGAQHHERPGGERVPLPSAHLRRPRPHGPGVPAVRERAHGPAAPFLARRKHHPPRAGIGGGGGGGHRAARAQGGAGGGAADAGAGRGHGAAAGRGGAGAAGPGVARRGQGAARAAAPRGRRAHHLRGRARRHRAGYAGVGAARAQRAPRRADAGGDPRHPSRPPARHGGGRPRGGFGAAQRLRAVRGRMVRGAGARRRGAAPGTRVGAGGAAGVRQRRAAAGADRAHRAPRPAQAGGGRAAGGRDEHHHRRGERRSRALQLHPGDLRVPLRRPQGGDRGDRAHPDALRARGCAGGHHLHTDLRTARL</sequence>
<feature type="compositionally biased region" description="Basic and acidic residues" evidence="1">
    <location>
        <begin position="20"/>
        <end position="30"/>
    </location>
</feature>
<accession>A0A6J4MIH0</accession>
<feature type="compositionally biased region" description="Basic and acidic residues" evidence="1">
    <location>
        <begin position="317"/>
        <end position="331"/>
    </location>
</feature>
<feature type="compositionally biased region" description="Gly residues" evidence="1">
    <location>
        <begin position="100"/>
        <end position="109"/>
    </location>
</feature>
<feature type="compositionally biased region" description="Low complexity" evidence="1">
    <location>
        <begin position="145"/>
        <end position="160"/>
    </location>
</feature>
<feature type="region of interest" description="Disordered" evidence="1">
    <location>
        <begin position="1"/>
        <end position="336"/>
    </location>
</feature>
<dbReference type="EMBL" id="CADCTW010000203">
    <property type="protein sequence ID" value="CAA9360808.1"/>
    <property type="molecule type" value="Genomic_DNA"/>
</dbReference>
<feature type="non-terminal residue" evidence="2">
    <location>
        <position position="350"/>
    </location>
</feature>
<reference evidence="2" key="1">
    <citation type="submission" date="2020-02" db="EMBL/GenBank/DDBJ databases">
        <authorList>
            <person name="Meier V. D."/>
        </authorList>
    </citation>
    <scope>NUCLEOTIDE SEQUENCE</scope>
    <source>
        <strain evidence="2">AVDCRST_MAG68</strain>
    </source>
</reference>
<feature type="compositionally biased region" description="Gly residues" evidence="1">
    <location>
        <begin position="116"/>
        <end position="144"/>
    </location>
</feature>
<dbReference type="AlphaFoldDB" id="A0A6J4MIH0"/>
<feature type="compositionally biased region" description="Basic residues" evidence="1">
    <location>
        <begin position="161"/>
        <end position="177"/>
    </location>
</feature>
<gene>
    <name evidence="2" type="ORF">AVDCRST_MAG68-4751</name>
</gene>
<protein>
    <submittedName>
        <fullName evidence="2">Heat-inducible transcription repressor HrcA</fullName>
    </submittedName>
</protein>
<feature type="compositionally biased region" description="Basic residues" evidence="1">
    <location>
        <begin position="226"/>
        <end position="242"/>
    </location>
</feature>
<name>A0A6J4MIH0_9BACT</name>
<feature type="compositionally biased region" description="Basic residues" evidence="1">
    <location>
        <begin position="203"/>
        <end position="213"/>
    </location>
</feature>
<organism evidence="2">
    <name type="scientific">uncultured Gemmatimonadota bacterium</name>
    <dbReference type="NCBI Taxonomy" id="203437"/>
    <lineage>
        <taxon>Bacteria</taxon>
        <taxon>Pseudomonadati</taxon>
        <taxon>Gemmatimonadota</taxon>
        <taxon>environmental samples</taxon>
    </lineage>
</organism>
<evidence type="ECO:0000313" key="2">
    <source>
        <dbReference type="EMBL" id="CAA9360808.1"/>
    </source>
</evidence>
<feature type="compositionally biased region" description="Basic and acidic residues" evidence="1">
    <location>
        <begin position="192"/>
        <end position="202"/>
    </location>
</feature>